<feature type="region of interest" description="Disordered" evidence="1">
    <location>
        <begin position="541"/>
        <end position="611"/>
    </location>
</feature>
<feature type="domain" description="FH2" evidence="3">
    <location>
        <begin position="623"/>
        <end position="1024"/>
    </location>
</feature>
<name>A0A914LMT1_MELIC</name>
<dbReference type="PANTHER" id="PTHR45691">
    <property type="entry name" value="PROTEIN DIAPHANOUS"/>
    <property type="match status" value="1"/>
</dbReference>
<dbReference type="AlphaFoldDB" id="A0A914LMT1"/>
<feature type="region of interest" description="Disordered" evidence="1">
    <location>
        <begin position="1078"/>
        <end position="1154"/>
    </location>
</feature>
<dbReference type="SMART" id="SM01139">
    <property type="entry name" value="Drf_FH3"/>
    <property type="match status" value="1"/>
</dbReference>
<dbReference type="SUPFAM" id="SSF101447">
    <property type="entry name" value="Formin homology 2 domain (FH2 domain)"/>
    <property type="match status" value="1"/>
</dbReference>
<dbReference type="InterPro" id="IPR011989">
    <property type="entry name" value="ARM-like"/>
</dbReference>
<dbReference type="InterPro" id="IPR016024">
    <property type="entry name" value="ARM-type_fold"/>
</dbReference>
<dbReference type="WBParaSite" id="Minc3s00631g15363">
    <property type="protein sequence ID" value="Minc3s00631g15363"/>
    <property type="gene ID" value="Minc3s00631g15363"/>
</dbReference>
<dbReference type="InterPro" id="IPR015425">
    <property type="entry name" value="FH2_Formin"/>
</dbReference>
<dbReference type="PANTHER" id="PTHR45691:SF6">
    <property type="entry name" value="PROTEIN DIAPHANOUS"/>
    <property type="match status" value="1"/>
</dbReference>
<dbReference type="GO" id="GO:0005884">
    <property type="term" value="C:actin filament"/>
    <property type="evidence" value="ECO:0007669"/>
    <property type="project" value="TreeGrafter"/>
</dbReference>
<reference evidence="5" key="1">
    <citation type="submission" date="2022-11" db="UniProtKB">
        <authorList>
            <consortium name="WormBaseParasite"/>
        </authorList>
    </citation>
    <scope>IDENTIFICATION</scope>
</reference>
<dbReference type="Gene3D" id="6.10.30.30">
    <property type="match status" value="1"/>
</dbReference>
<dbReference type="InterPro" id="IPR010472">
    <property type="entry name" value="FH3_dom"/>
</dbReference>
<organism evidence="4 5">
    <name type="scientific">Meloidogyne incognita</name>
    <name type="common">Southern root-knot nematode worm</name>
    <name type="synonym">Oxyuris incognita</name>
    <dbReference type="NCBI Taxonomy" id="6306"/>
    <lineage>
        <taxon>Eukaryota</taxon>
        <taxon>Metazoa</taxon>
        <taxon>Ecdysozoa</taxon>
        <taxon>Nematoda</taxon>
        <taxon>Chromadorea</taxon>
        <taxon>Rhabditida</taxon>
        <taxon>Tylenchina</taxon>
        <taxon>Tylenchomorpha</taxon>
        <taxon>Tylenchoidea</taxon>
        <taxon>Meloidogynidae</taxon>
        <taxon>Meloidogyninae</taxon>
        <taxon>Meloidogyne</taxon>
        <taxon>Meloidogyne incognita group</taxon>
    </lineage>
</organism>
<feature type="compositionally biased region" description="Pro residues" evidence="1">
    <location>
        <begin position="554"/>
        <end position="566"/>
    </location>
</feature>
<dbReference type="Pfam" id="PF06367">
    <property type="entry name" value="Drf_FH3"/>
    <property type="match status" value="1"/>
</dbReference>
<dbReference type="SUPFAM" id="SSF48371">
    <property type="entry name" value="ARM repeat"/>
    <property type="match status" value="1"/>
</dbReference>
<accession>A0A914LMT1</accession>
<dbReference type="Pfam" id="PF02181">
    <property type="entry name" value="FH2"/>
    <property type="match status" value="1"/>
</dbReference>
<dbReference type="PROSITE" id="PS51444">
    <property type="entry name" value="FH2"/>
    <property type="match status" value="1"/>
</dbReference>
<dbReference type="Gene3D" id="1.20.58.630">
    <property type="match status" value="1"/>
</dbReference>
<dbReference type="InterPro" id="IPR014768">
    <property type="entry name" value="GBD/FH3_dom"/>
</dbReference>
<dbReference type="GO" id="GO:0003779">
    <property type="term" value="F:actin binding"/>
    <property type="evidence" value="ECO:0007669"/>
    <property type="project" value="InterPro"/>
</dbReference>
<proteinExistence type="predicted"/>
<dbReference type="SMART" id="SM00498">
    <property type="entry name" value="FH2"/>
    <property type="match status" value="1"/>
</dbReference>
<dbReference type="Gene3D" id="1.20.58.2220">
    <property type="entry name" value="Formin, FH2 domain"/>
    <property type="match status" value="1"/>
</dbReference>
<keyword evidence="4" id="KW-1185">Reference proteome</keyword>
<feature type="region of interest" description="Disordered" evidence="1">
    <location>
        <begin position="1"/>
        <end position="28"/>
    </location>
</feature>
<dbReference type="Gene3D" id="1.25.10.10">
    <property type="entry name" value="Leucine-rich Repeat Variant"/>
    <property type="match status" value="1"/>
</dbReference>
<sequence length="1170" mass="132940">MLHSRKKDKESDEANRATTSNAHNYVPNFNDLEDSELDEIIKKILMDNIKQKNVEETMQALDRRMKIHLCQQQYRLQRDDCGKQEGPSFYCERMKKALESKDDFKELLQSLGVILSTQNYPWVEEFGREGGFQLLVSMMSKLLVKIERLKSETDLGTTAADDYVFCLNKILEISRACLNCDVGIHFLLRPNSRLCSKMIEALYVAIDLKSERSHNIPSDVIKPEKPHNLPICDQLIVSILTLLAVISFMGKDDGFGQSEISGNSLLIKDMTTVAEKKNFNSRFACIVRCLHFKDKQITYKALVFINTLLSCIDDNDWSVRMLWRNELMSAGLKPLLPSIRKIAEKENETIGLAFTSFENELKADYDELLNRFENLKGDVSDVSDCTNMLIASCKNTDCEFILQEIFLRLLLVNDRKYKREVYLKMFLLCVSEIAFGDMGYGPNSKQFNFSIPIDDTLEKIENQSNEQLNKRLESAIQDKQEAFSVQLQYYKKIQEYQEETSMLRKYLKNKGDAGNVVLPPETVFNLPAPSELTLSELERFPKPKNVQPSNSSSMPPPPPPPPPLPPNLLKKGGAGGGPGPPAPPPPPPNLLSKFGKNAPGGGPPPPPTQLLHNVVEIPEYLRKKKEKIAEIPMRKIPWNAAIIKPNNLNKESLWAQIDEDEIATDDVFDFLKMKYSATNKSSTTLTNDTTKKHSKMKIPLIIQDQKQLQTLAILQGSCKLSFKEWYNALMELNETVLHSELVGQLRNALPSTDILNRLKDCSEAEMQNMPEGEQFIATLSKIKHLPIRLEAIQLWLSWSDQFSELKSGVTTISEACEEIIKSHGLKNFINLVLLAGNFMGRVKSSGATFAFELGALNKLVDTKDCENSETLLHGLIFLFHKKFDGKFDKFVVDDFHHVSKACKIDYLDLEKSMNLLKNSVKKISTHLLTYQKQIANDCFQAKISIFVETAQKDLFVIDSLWEHMTLKWKSLVTYLCFDPKKYPMERLFGDLNNFVCQYQNAWTQVSKSLYKKSEGGRKEASSKIDKRRKPLHQIQPEMANEVAKKARERMKSNLNQSMDGGGGGGVIDRIEQMLVEGKYRPDLPEGAQRRYRVRRKGQPTVQKNLDPLPSNKPLEQQQQPTNNNKPSDPPPKSLDQHKSLPHTPKSPYVTDAVKAPSAVELLQRLRGLDP</sequence>
<evidence type="ECO:0000256" key="1">
    <source>
        <dbReference type="SAM" id="MobiDB-lite"/>
    </source>
</evidence>
<dbReference type="PROSITE" id="PS51232">
    <property type="entry name" value="GBD_FH3"/>
    <property type="match status" value="1"/>
</dbReference>
<evidence type="ECO:0000259" key="3">
    <source>
        <dbReference type="PROSITE" id="PS51444"/>
    </source>
</evidence>
<evidence type="ECO:0000259" key="2">
    <source>
        <dbReference type="PROSITE" id="PS51232"/>
    </source>
</evidence>
<feature type="domain" description="GBD/FH3" evidence="2">
    <location>
        <begin position="29"/>
        <end position="441"/>
    </location>
</feature>
<evidence type="ECO:0000313" key="4">
    <source>
        <dbReference type="Proteomes" id="UP000887563"/>
    </source>
</evidence>
<dbReference type="Proteomes" id="UP000887563">
    <property type="component" value="Unplaced"/>
</dbReference>
<protein>
    <submittedName>
        <fullName evidence="5">Uncharacterized protein</fullName>
    </submittedName>
</protein>
<dbReference type="InterPro" id="IPR042201">
    <property type="entry name" value="FH2_Formin_sf"/>
</dbReference>
<dbReference type="Gene3D" id="1.10.238.150">
    <property type="entry name" value="Formin, FH3 diaphanous domain"/>
    <property type="match status" value="1"/>
</dbReference>
<dbReference type="InterPro" id="IPR051412">
    <property type="entry name" value="Formin_Homology_Diaphanous_sf"/>
</dbReference>
<feature type="compositionally biased region" description="Pro residues" evidence="1">
    <location>
        <begin position="578"/>
        <end position="589"/>
    </location>
</feature>
<dbReference type="GO" id="GO:0030041">
    <property type="term" value="P:actin filament polymerization"/>
    <property type="evidence" value="ECO:0007669"/>
    <property type="project" value="TreeGrafter"/>
</dbReference>
<evidence type="ECO:0000313" key="5">
    <source>
        <dbReference type="WBParaSite" id="Minc3s00631g15363"/>
    </source>
</evidence>